<reference evidence="2 3" key="1">
    <citation type="journal article" date="2024" name="Nat. Commun.">
        <title>Phylogenomics reveals the evolutionary origins of lichenization in chlorophyte algae.</title>
        <authorList>
            <person name="Puginier C."/>
            <person name="Libourel C."/>
            <person name="Otte J."/>
            <person name="Skaloud P."/>
            <person name="Haon M."/>
            <person name="Grisel S."/>
            <person name="Petersen M."/>
            <person name="Berrin J.G."/>
            <person name="Delaux P.M."/>
            <person name="Dal Grande F."/>
            <person name="Keller J."/>
        </authorList>
    </citation>
    <scope>NUCLEOTIDE SEQUENCE [LARGE SCALE GENOMIC DNA]</scope>
    <source>
        <strain evidence="2 3">SAG 2043</strain>
    </source>
</reference>
<gene>
    <name evidence="2" type="ORF">WJX72_009028</name>
</gene>
<feature type="compositionally biased region" description="Low complexity" evidence="1">
    <location>
        <begin position="27"/>
        <end position="42"/>
    </location>
</feature>
<dbReference type="Proteomes" id="UP001489004">
    <property type="component" value="Unassembled WGS sequence"/>
</dbReference>
<evidence type="ECO:0000256" key="1">
    <source>
        <dbReference type="SAM" id="MobiDB-lite"/>
    </source>
</evidence>
<comment type="caution">
    <text evidence="2">The sequence shown here is derived from an EMBL/GenBank/DDBJ whole genome shotgun (WGS) entry which is preliminary data.</text>
</comment>
<feature type="compositionally biased region" description="Polar residues" evidence="1">
    <location>
        <begin position="62"/>
        <end position="78"/>
    </location>
</feature>
<name>A0AAW1Q9U5_9CHLO</name>
<sequence length="121" mass="12366">MRKLPASLQCQSLRRPEPAATKGGVMASPASALAPASPCGPSRQAEPDPASRSSAASQLSSILTQMASNGLGHSSAASSPPAWRHQQPHKGVVFHAGPAPATLAHMRSLTPGLPCVLCWKG</sequence>
<dbReference type="AlphaFoldDB" id="A0AAW1Q9U5"/>
<evidence type="ECO:0000313" key="3">
    <source>
        <dbReference type="Proteomes" id="UP001489004"/>
    </source>
</evidence>
<feature type="compositionally biased region" description="Low complexity" evidence="1">
    <location>
        <begin position="50"/>
        <end position="61"/>
    </location>
</feature>
<feature type="region of interest" description="Disordered" evidence="1">
    <location>
        <begin position="1"/>
        <end position="94"/>
    </location>
</feature>
<accession>A0AAW1Q9U5</accession>
<protein>
    <submittedName>
        <fullName evidence="2">Uncharacterized protein</fullName>
    </submittedName>
</protein>
<evidence type="ECO:0000313" key="2">
    <source>
        <dbReference type="EMBL" id="KAK9817069.1"/>
    </source>
</evidence>
<organism evidence="2 3">
    <name type="scientific">[Myrmecia] bisecta</name>
    <dbReference type="NCBI Taxonomy" id="41462"/>
    <lineage>
        <taxon>Eukaryota</taxon>
        <taxon>Viridiplantae</taxon>
        <taxon>Chlorophyta</taxon>
        <taxon>core chlorophytes</taxon>
        <taxon>Trebouxiophyceae</taxon>
        <taxon>Trebouxiales</taxon>
        <taxon>Trebouxiaceae</taxon>
        <taxon>Myrmecia</taxon>
    </lineage>
</organism>
<proteinExistence type="predicted"/>
<dbReference type="EMBL" id="JALJOR010000005">
    <property type="protein sequence ID" value="KAK9817069.1"/>
    <property type="molecule type" value="Genomic_DNA"/>
</dbReference>
<keyword evidence="3" id="KW-1185">Reference proteome</keyword>